<protein>
    <submittedName>
        <fullName evidence="16">Uncharacterized protein</fullName>
    </submittedName>
</protein>
<keyword evidence="8" id="KW-0106">Calcium</keyword>
<dbReference type="PANTHER" id="PTHR12011:SF433">
    <property type="entry name" value="ADHESION G PROTEIN-COUPLED RECEPTOR E1-LIKE-RELATED"/>
    <property type="match status" value="1"/>
</dbReference>
<dbReference type="Gene3D" id="1.20.1070.10">
    <property type="entry name" value="Rhodopsin 7-helix transmembrane proteins"/>
    <property type="match status" value="1"/>
</dbReference>
<dbReference type="InterPro" id="IPR001740">
    <property type="entry name" value="GPCR_2_EMR1-like_rcpt"/>
</dbReference>
<dbReference type="EMBL" id="AFYH01136562">
    <property type="status" value="NOT_ANNOTATED_CDS"/>
    <property type="molecule type" value="Genomic_DNA"/>
</dbReference>
<dbReference type="InterPro" id="IPR057244">
    <property type="entry name" value="GAIN_B"/>
</dbReference>
<dbReference type="InterPro" id="IPR017983">
    <property type="entry name" value="GPCR_2_secretin-like_CS"/>
</dbReference>
<keyword evidence="3" id="KW-1003">Cell membrane</keyword>
<evidence type="ECO:0000256" key="13">
    <source>
        <dbReference type="SAM" id="Phobius"/>
    </source>
</evidence>
<feature type="domain" description="G-protein coupled receptors family 2 profile 2" evidence="15">
    <location>
        <begin position="53"/>
        <end position="299"/>
    </location>
</feature>
<keyword evidence="10 13" id="KW-0472">Membrane</keyword>
<dbReference type="Proteomes" id="UP000008672">
    <property type="component" value="Unassembled WGS sequence"/>
</dbReference>
<feature type="transmembrane region" description="Helical" evidence="13">
    <location>
        <begin position="202"/>
        <end position="227"/>
    </location>
</feature>
<evidence type="ECO:0000256" key="9">
    <source>
        <dbReference type="ARBA" id="ARBA00022989"/>
    </source>
</evidence>
<evidence type="ECO:0000313" key="16">
    <source>
        <dbReference type="Ensembl" id="ENSLACP00000014093.1"/>
    </source>
</evidence>
<dbReference type="EMBL" id="AFYH01136565">
    <property type="status" value="NOT_ANNOTATED_CDS"/>
    <property type="molecule type" value="Genomic_DNA"/>
</dbReference>
<dbReference type="InterPro" id="IPR000832">
    <property type="entry name" value="GPCR_2_secretin-like"/>
</dbReference>
<dbReference type="HOGENOM" id="CLU_002753_3_1_1"/>
<dbReference type="Pfam" id="PF00002">
    <property type="entry name" value="7tm_2"/>
    <property type="match status" value="1"/>
</dbReference>
<reference evidence="16" key="2">
    <citation type="submission" date="2025-08" db="UniProtKB">
        <authorList>
            <consortium name="Ensembl"/>
        </authorList>
    </citation>
    <scope>IDENTIFICATION</scope>
</reference>
<dbReference type="Gene3D" id="2.60.220.50">
    <property type="match status" value="1"/>
</dbReference>
<keyword evidence="7" id="KW-0677">Repeat</keyword>
<dbReference type="SUPFAM" id="SSF81321">
    <property type="entry name" value="Family A G protein-coupled receptor-like"/>
    <property type="match status" value="1"/>
</dbReference>
<evidence type="ECO:0000256" key="7">
    <source>
        <dbReference type="ARBA" id="ARBA00022737"/>
    </source>
</evidence>
<dbReference type="InterPro" id="IPR000203">
    <property type="entry name" value="GPS"/>
</dbReference>
<dbReference type="GO" id="GO:0005886">
    <property type="term" value="C:plasma membrane"/>
    <property type="evidence" value="ECO:0007669"/>
    <property type="project" value="UniProtKB-SubCell"/>
</dbReference>
<keyword evidence="12" id="KW-0325">Glycoprotein</keyword>
<accession>H3AWS2</accession>
<dbReference type="GO" id="GO:0007189">
    <property type="term" value="P:adenylate cyclase-activating G protein-coupled receptor signaling pathway"/>
    <property type="evidence" value="ECO:0007669"/>
    <property type="project" value="TreeGrafter"/>
</dbReference>
<keyword evidence="6" id="KW-0732">Signal</keyword>
<keyword evidence="4" id="KW-0245">EGF-like domain</keyword>
<evidence type="ECO:0000259" key="15">
    <source>
        <dbReference type="PROSITE" id="PS50261"/>
    </source>
</evidence>
<dbReference type="PROSITE" id="PS00650">
    <property type="entry name" value="G_PROTEIN_RECEP_F2_2"/>
    <property type="match status" value="1"/>
</dbReference>
<evidence type="ECO:0000313" key="17">
    <source>
        <dbReference type="Proteomes" id="UP000008672"/>
    </source>
</evidence>
<evidence type="ECO:0000256" key="12">
    <source>
        <dbReference type="ARBA" id="ARBA00023180"/>
    </source>
</evidence>
<feature type="transmembrane region" description="Helical" evidence="13">
    <location>
        <begin position="247"/>
        <end position="269"/>
    </location>
</feature>
<keyword evidence="11" id="KW-1015">Disulfide bond</keyword>
<evidence type="ECO:0000259" key="14">
    <source>
        <dbReference type="PROSITE" id="PS50221"/>
    </source>
</evidence>
<feature type="transmembrane region" description="Helical" evidence="13">
    <location>
        <begin position="55"/>
        <end position="78"/>
    </location>
</feature>
<dbReference type="SMART" id="SM00303">
    <property type="entry name" value="GPS"/>
    <property type="match status" value="1"/>
</dbReference>
<dbReference type="OMA" id="YFIILWI"/>
<dbReference type="GO" id="GO:0004930">
    <property type="term" value="F:G protein-coupled receptor activity"/>
    <property type="evidence" value="ECO:0007669"/>
    <property type="project" value="InterPro"/>
</dbReference>
<organism evidence="16 17">
    <name type="scientific">Latimeria chalumnae</name>
    <name type="common">Coelacanth</name>
    <dbReference type="NCBI Taxonomy" id="7897"/>
    <lineage>
        <taxon>Eukaryota</taxon>
        <taxon>Metazoa</taxon>
        <taxon>Chordata</taxon>
        <taxon>Craniata</taxon>
        <taxon>Vertebrata</taxon>
        <taxon>Euteleostomi</taxon>
        <taxon>Coelacanthiformes</taxon>
        <taxon>Coelacanthidae</taxon>
        <taxon>Latimeria</taxon>
    </lineage>
</organism>
<dbReference type="GeneTree" id="ENSGT00940000163334"/>
<dbReference type="PANTHER" id="PTHR12011">
    <property type="entry name" value="ADHESION G-PROTEIN COUPLED RECEPTOR"/>
    <property type="match status" value="1"/>
</dbReference>
<dbReference type="InParanoid" id="H3AWS2"/>
<feature type="transmembrane region" description="Helical" evidence="13">
    <location>
        <begin position="275"/>
        <end position="298"/>
    </location>
</feature>
<comment type="subcellular location">
    <subcellularLocation>
        <location evidence="1">Cell membrane</location>
        <topology evidence="1">Multi-pass membrane protein</topology>
    </subcellularLocation>
</comment>
<name>H3AWS2_LATCH</name>
<dbReference type="Ensembl" id="ENSLACT00000014192.1">
    <property type="protein sequence ID" value="ENSLACP00000014093.1"/>
    <property type="gene ID" value="ENSLACG00000012405.1"/>
</dbReference>
<evidence type="ECO:0000256" key="8">
    <source>
        <dbReference type="ARBA" id="ARBA00022837"/>
    </source>
</evidence>
<dbReference type="EMBL" id="AFYH01136564">
    <property type="status" value="NOT_ANNOTATED_CDS"/>
    <property type="molecule type" value="Genomic_DNA"/>
</dbReference>
<dbReference type="AlphaFoldDB" id="H3AWS2"/>
<feature type="domain" description="GAIN-B" evidence="14">
    <location>
        <begin position="1"/>
        <end position="48"/>
    </location>
</feature>
<dbReference type="FunFam" id="1.20.1070.10:FF:000054">
    <property type="entry name" value="Adhesion G protein-coupled receptor E3"/>
    <property type="match status" value="1"/>
</dbReference>
<comment type="similarity">
    <text evidence="2">Belongs to the G-protein coupled receptor 2 family. Adhesion G-protein coupled receptor (ADGR) subfamily.</text>
</comment>
<dbReference type="STRING" id="7897.ENSLACP00000014093"/>
<dbReference type="InterPro" id="IPR017981">
    <property type="entry name" value="GPCR_2-like_7TM"/>
</dbReference>
<evidence type="ECO:0000256" key="6">
    <source>
        <dbReference type="ARBA" id="ARBA00022729"/>
    </source>
</evidence>
<dbReference type="Pfam" id="PF01825">
    <property type="entry name" value="GPS"/>
    <property type="match status" value="1"/>
</dbReference>
<dbReference type="PRINTS" id="PR01128">
    <property type="entry name" value="EMR1HORMONER"/>
</dbReference>
<feature type="transmembrane region" description="Helical" evidence="13">
    <location>
        <begin position="90"/>
        <end position="110"/>
    </location>
</feature>
<keyword evidence="17" id="KW-1185">Reference proteome</keyword>
<reference evidence="16" key="3">
    <citation type="submission" date="2025-09" db="UniProtKB">
        <authorList>
            <consortium name="Ensembl"/>
        </authorList>
    </citation>
    <scope>IDENTIFICATION</scope>
</reference>
<evidence type="ECO:0000256" key="11">
    <source>
        <dbReference type="ARBA" id="ARBA00023157"/>
    </source>
</evidence>
<reference evidence="17" key="1">
    <citation type="submission" date="2011-08" db="EMBL/GenBank/DDBJ databases">
        <title>The draft genome of Latimeria chalumnae.</title>
        <authorList>
            <person name="Di Palma F."/>
            <person name="Alfoldi J."/>
            <person name="Johnson J."/>
            <person name="Berlin A."/>
            <person name="Gnerre S."/>
            <person name="Jaffe D."/>
            <person name="MacCallum I."/>
            <person name="Young S."/>
            <person name="Walker B.J."/>
            <person name="Lander E."/>
            <person name="Lindblad-Toh K."/>
        </authorList>
    </citation>
    <scope>NUCLEOTIDE SEQUENCE [LARGE SCALE GENOMIC DNA]</scope>
    <source>
        <strain evidence="17">Wild caught</strain>
    </source>
</reference>
<sequence length="310" mass="34969">CAYWKTVASDSFWSSEGCTVQDVNATYVVCGCNHLSSFAVLMATQDIEKDLGLTVITYIGIIISLICLFFTIFTHCCFHSIRNPSTTLQLNLCISLFVAELIFLVGIDYTNNKIACAIIAGILHYSFLACFAWMCLAAVQLCLMVINLKAVKFFRSHVIRRRYMYPVGYGAPAVIVAISAGVDHQGYGTAKHCWLSMERYFLWSFLGPVCLIILVNLTLFIVIIWILKEKLASLDKDVSTVKESRSLTFKVMAQFLILGCTWMFGLFHVGQGTLIMAYVFTILNSFQGLFIFLVYCVLNRQVRQPFWSSK</sequence>
<keyword evidence="5 13" id="KW-0812">Transmembrane</keyword>
<evidence type="ECO:0000256" key="10">
    <source>
        <dbReference type="ARBA" id="ARBA00023136"/>
    </source>
</evidence>
<dbReference type="GO" id="GO:0007166">
    <property type="term" value="P:cell surface receptor signaling pathway"/>
    <property type="evidence" value="ECO:0007669"/>
    <property type="project" value="InterPro"/>
</dbReference>
<dbReference type="PROSITE" id="PS50261">
    <property type="entry name" value="G_PROTEIN_RECEP_F2_4"/>
    <property type="match status" value="1"/>
</dbReference>
<feature type="transmembrane region" description="Helical" evidence="13">
    <location>
        <begin position="163"/>
        <end position="182"/>
    </location>
</feature>
<evidence type="ECO:0000256" key="4">
    <source>
        <dbReference type="ARBA" id="ARBA00022536"/>
    </source>
</evidence>
<evidence type="ECO:0000256" key="2">
    <source>
        <dbReference type="ARBA" id="ARBA00007343"/>
    </source>
</evidence>
<feature type="transmembrane region" description="Helical" evidence="13">
    <location>
        <begin position="122"/>
        <end position="151"/>
    </location>
</feature>
<dbReference type="InterPro" id="IPR046338">
    <property type="entry name" value="GAIN_dom_sf"/>
</dbReference>
<keyword evidence="9 13" id="KW-1133">Transmembrane helix</keyword>
<evidence type="ECO:0000256" key="1">
    <source>
        <dbReference type="ARBA" id="ARBA00004651"/>
    </source>
</evidence>
<dbReference type="EMBL" id="AFYH01136563">
    <property type="status" value="NOT_ANNOTATED_CDS"/>
    <property type="molecule type" value="Genomic_DNA"/>
</dbReference>
<dbReference type="PRINTS" id="PR00249">
    <property type="entry name" value="GPCRSECRETIN"/>
</dbReference>
<dbReference type="eggNOG" id="KOG4193">
    <property type="taxonomic scope" value="Eukaryota"/>
</dbReference>
<evidence type="ECO:0000256" key="3">
    <source>
        <dbReference type="ARBA" id="ARBA00022475"/>
    </source>
</evidence>
<evidence type="ECO:0000256" key="5">
    <source>
        <dbReference type="ARBA" id="ARBA00022692"/>
    </source>
</evidence>
<proteinExistence type="inferred from homology"/>
<dbReference type="PROSITE" id="PS50221">
    <property type="entry name" value="GAIN_B"/>
    <property type="match status" value="1"/>
</dbReference>